<dbReference type="OrthoDB" id="66906at2759"/>
<dbReference type="GO" id="GO:0035269">
    <property type="term" value="P:protein O-linked glycosylation via mannose"/>
    <property type="evidence" value="ECO:0007669"/>
    <property type="project" value="TreeGrafter"/>
</dbReference>
<keyword evidence="1" id="KW-1133">Transmembrane helix</keyword>
<accession>A0A1Y3BAC1</accession>
<dbReference type="EMBL" id="MUJZ01030785">
    <property type="protein sequence ID" value="OTF77809.1"/>
    <property type="molecule type" value="Genomic_DNA"/>
</dbReference>
<name>A0A1Y3BAC1_EURMA</name>
<dbReference type="GO" id="GO:0000030">
    <property type="term" value="F:mannosyltransferase activity"/>
    <property type="evidence" value="ECO:0007669"/>
    <property type="project" value="TreeGrafter"/>
</dbReference>
<proteinExistence type="predicted"/>
<keyword evidence="1" id="KW-0812">Transmembrane</keyword>
<dbReference type="GO" id="GO:0005783">
    <property type="term" value="C:endoplasmic reticulum"/>
    <property type="evidence" value="ECO:0007669"/>
    <property type="project" value="TreeGrafter"/>
</dbReference>
<comment type="caution">
    <text evidence="2">The sequence shown here is derived from an EMBL/GenBank/DDBJ whole genome shotgun (WGS) entry which is preliminary data.</text>
</comment>
<reference evidence="2 3" key="1">
    <citation type="submission" date="2017-03" db="EMBL/GenBank/DDBJ databases">
        <title>Genome Survey of Euroglyphus maynei.</title>
        <authorList>
            <person name="Arlian L.G."/>
            <person name="Morgan M.S."/>
            <person name="Rider S.D."/>
        </authorList>
    </citation>
    <scope>NUCLEOTIDE SEQUENCE [LARGE SCALE GENOMIC DNA]</scope>
    <source>
        <strain evidence="2">Arlian Lab</strain>
        <tissue evidence="2">Whole body</tissue>
    </source>
</reference>
<feature type="transmembrane region" description="Helical" evidence="1">
    <location>
        <begin position="39"/>
        <end position="60"/>
    </location>
</feature>
<dbReference type="PANTHER" id="PTHR44395">
    <property type="match status" value="1"/>
</dbReference>
<dbReference type="PANTHER" id="PTHR44395:SF1">
    <property type="entry name" value="PROTEIN O-MANNOSYL-TRANSFERASE TMTC3"/>
    <property type="match status" value="1"/>
</dbReference>
<sequence length="109" mass="12763">MENFEHLSLMKNLKKYLIQDIFVGYKNPHNKSSSLYKSYLAIVIICLSCYYNALFGDFVFDDISAIRENLDIRTQTPIINIFQNDFWGIPMYMVSVCCVIQINSIPKFM</sequence>
<keyword evidence="3" id="KW-1185">Reference proteome</keyword>
<organism evidence="2 3">
    <name type="scientific">Euroglyphus maynei</name>
    <name type="common">Mayne's house dust mite</name>
    <dbReference type="NCBI Taxonomy" id="6958"/>
    <lineage>
        <taxon>Eukaryota</taxon>
        <taxon>Metazoa</taxon>
        <taxon>Ecdysozoa</taxon>
        <taxon>Arthropoda</taxon>
        <taxon>Chelicerata</taxon>
        <taxon>Arachnida</taxon>
        <taxon>Acari</taxon>
        <taxon>Acariformes</taxon>
        <taxon>Sarcoptiformes</taxon>
        <taxon>Astigmata</taxon>
        <taxon>Psoroptidia</taxon>
        <taxon>Analgoidea</taxon>
        <taxon>Pyroglyphidae</taxon>
        <taxon>Pyroglyphinae</taxon>
        <taxon>Euroglyphus</taxon>
    </lineage>
</organism>
<evidence type="ECO:0000313" key="2">
    <source>
        <dbReference type="EMBL" id="OTF77809.1"/>
    </source>
</evidence>
<dbReference type="Proteomes" id="UP000194236">
    <property type="component" value="Unassembled WGS sequence"/>
</dbReference>
<gene>
    <name evidence="2" type="ORF">BLA29_013540</name>
</gene>
<keyword evidence="1" id="KW-0472">Membrane</keyword>
<protein>
    <submittedName>
        <fullName evidence="2">Uncharacterized protein</fullName>
    </submittedName>
</protein>
<evidence type="ECO:0000256" key="1">
    <source>
        <dbReference type="SAM" id="Phobius"/>
    </source>
</evidence>
<evidence type="ECO:0000313" key="3">
    <source>
        <dbReference type="Proteomes" id="UP000194236"/>
    </source>
</evidence>
<dbReference type="AlphaFoldDB" id="A0A1Y3BAC1"/>